<comment type="caution">
    <text evidence="1">The sequence shown here is derived from an EMBL/GenBank/DDBJ whole genome shotgun (WGS) entry which is preliminary data.</text>
</comment>
<protein>
    <submittedName>
        <fullName evidence="1">12593_t:CDS:1</fullName>
    </submittedName>
</protein>
<dbReference type="OrthoDB" id="2403251at2759"/>
<accession>A0A9N9J2J5</accession>
<reference evidence="1" key="1">
    <citation type="submission" date="2021-06" db="EMBL/GenBank/DDBJ databases">
        <authorList>
            <person name="Kallberg Y."/>
            <person name="Tangrot J."/>
            <person name="Rosling A."/>
        </authorList>
    </citation>
    <scope>NUCLEOTIDE SEQUENCE</scope>
    <source>
        <strain evidence="1">MA453B</strain>
    </source>
</reference>
<keyword evidence="2" id="KW-1185">Reference proteome</keyword>
<feature type="non-terminal residue" evidence="1">
    <location>
        <position position="87"/>
    </location>
</feature>
<dbReference type="EMBL" id="CAJVPY010017449">
    <property type="protein sequence ID" value="CAG8762040.1"/>
    <property type="molecule type" value="Genomic_DNA"/>
</dbReference>
<gene>
    <name evidence="1" type="ORF">DERYTH_LOCUS17910</name>
</gene>
<evidence type="ECO:0000313" key="1">
    <source>
        <dbReference type="EMBL" id="CAG8762040.1"/>
    </source>
</evidence>
<dbReference type="AlphaFoldDB" id="A0A9N9J2J5"/>
<name>A0A9N9J2J5_9GLOM</name>
<organism evidence="1 2">
    <name type="scientific">Dentiscutata erythropus</name>
    <dbReference type="NCBI Taxonomy" id="1348616"/>
    <lineage>
        <taxon>Eukaryota</taxon>
        <taxon>Fungi</taxon>
        <taxon>Fungi incertae sedis</taxon>
        <taxon>Mucoromycota</taxon>
        <taxon>Glomeromycotina</taxon>
        <taxon>Glomeromycetes</taxon>
        <taxon>Diversisporales</taxon>
        <taxon>Gigasporaceae</taxon>
        <taxon>Dentiscutata</taxon>
    </lineage>
</organism>
<sequence length="87" mass="9975">MSENIFSYENGETKTFNTNNDNIKVTVEGINGDIARVFLVDKNNKTYELTGVVFENAMTGKLLQPVKVKDKESYLITWLYNYKLSVD</sequence>
<evidence type="ECO:0000313" key="2">
    <source>
        <dbReference type="Proteomes" id="UP000789405"/>
    </source>
</evidence>
<proteinExistence type="predicted"/>
<dbReference type="Proteomes" id="UP000789405">
    <property type="component" value="Unassembled WGS sequence"/>
</dbReference>